<name>A0A3B0XJ65_9ZZZZ</name>
<organism evidence="1">
    <name type="scientific">hydrothermal vent metagenome</name>
    <dbReference type="NCBI Taxonomy" id="652676"/>
    <lineage>
        <taxon>unclassified sequences</taxon>
        <taxon>metagenomes</taxon>
        <taxon>ecological metagenomes</taxon>
    </lineage>
</organism>
<gene>
    <name evidence="1" type="ORF">MNBD_GAMMA10-2482</name>
</gene>
<evidence type="ECO:0000313" key="1">
    <source>
        <dbReference type="EMBL" id="VAW68435.1"/>
    </source>
</evidence>
<accession>A0A3B0XJ65</accession>
<dbReference type="EMBL" id="UOFJ01000336">
    <property type="protein sequence ID" value="VAW68435.1"/>
    <property type="molecule type" value="Genomic_DNA"/>
</dbReference>
<sequence>MNNITSAEGKALSVLLIGLCSSDEDHEILNALCNKVIKITEDTVEFEDFEFNYQKVEDIVPDSNVPESFGEIASVVASLTWDGGGPEVGFELTDDGVSGADGWIFDEIEDEDEKERIKSAGKGDPMDAFTGGQNALFFDPTRKLTNGEPALAFVSHESCEWEEVRSVDSFNYKQIFLRMLSDQALSSDYIPEIYF</sequence>
<protein>
    <submittedName>
        <fullName evidence="1">Uncharacterized protein</fullName>
    </submittedName>
</protein>
<proteinExistence type="predicted"/>
<reference evidence="1" key="1">
    <citation type="submission" date="2018-06" db="EMBL/GenBank/DDBJ databases">
        <authorList>
            <person name="Zhirakovskaya E."/>
        </authorList>
    </citation>
    <scope>NUCLEOTIDE SEQUENCE</scope>
</reference>
<dbReference type="AlphaFoldDB" id="A0A3B0XJ65"/>